<proteinExistence type="predicted"/>
<sequence>MVSPPVLTLDYYFNYDGMCRMLNDGLDGRRKNWIVMIEDINAEEQDINAEEQ</sequence>
<protein>
    <submittedName>
        <fullName evidence="1">Uncharacterized protein</fullName>
    </submittedName>
</protein>
<reference evidence="2" key="1">
    <citation type="journal article" date="2005" name="Nature">
        <title>The map-based sequence of the rice genome.</title>
        <authorList>
            <consortium name="International rice genome sequencing project (IRGSP)"/>
            <person name="Matsumoto T."/>
            <person name="Wu J."/>
            <person name="Kanamori H."/>
            <person name="Katayose Y."/>
            <person name="Fujisawa M."/>
            <person name="Namiki N."/>
            <person name="Mizuno H."/>
            <person name="Yamamoto K."/>
            <person name="Antonio B.A."/>
            <person name="Baba T."/>
            <person name="Sakata K."/>
            <person name="Nagamura Y."/>
            <person name="Aoki H."/>
            <person name="Arikawa K."/>
            <person name="Arita K."/>
            <person name="Bito T."/>
            <person name="Chiden Y."/>
            <person name="Fujitsuka N."/>
            <person name="Fukunaka R."/>
            <person name="Hamada M."/>
            <person name="Harada C."/>
            <person name="Hayashi A."/>
            <person name="Hijishita S."/>
            <person name="Honda M."/>
            <person name="Hosokawa S."/>
            <person name="Ichikawa Y."/>
            <person name="Idonuma A."/>
            <person name="Iijima M."/>
            <person name="Ikeda M."/>
            <person name="Ikeno M."/>
            <person name="Ito K."/>
            <person name="Ito S."/>
            <person name="Ito T."/>
            <person name="Ito Y."/>
            <person name="Ito Y."/>
            <person name="Iwabuchi A."/>
            <person name="Kamiya K."/>
            <person name="Karasawa W."/>
            <person name="Kurita K."/>
            <person name="Katagiri S."/>
            <person name="Kikuta A."/>
            <person name="Kobayashi H."/>
            <person name="Kobayashi N."/>
            <person name="Machita K."/>
            <person name="Maehara T."/>
            <person name="Masukawa M."/>
            <person name="Mizubayashi T."/>
            <person name="Mukai Y."/>
            <person name="Nagasaki H."/>
            <person name="Nagata Y."/>
            <person name="Naito S."/>
            <person name="Nakashima M."/>
            <person name="Nakama Y."/>
            <person name="Nakamichi Y."/>
            <person name="Nakamura M."/>
            <person name="Meguro A."/>
            <person name="Negishi M."/>
            <person name="Ohta I."/>
            <person name="Ohta T."/>
            <person name="Okamoto M."/>
            <person name="Ono N."/>
            <person name="Saji S."/>
            <person name="Sakaguchi M."/>
            <person name="Sakai K."/>
            <person name="Shibata M."/>
            <person name="Shimokawa T."/>
            <person name="Song J."/>
            <person name="Takazaki Y."/>
            <person name="Terasawa K."/>
            <person name="Tsugane M."/>
            <person name="Tsuji K."/>
            <person name="Ueda S."/>
            <person name="Waki K."/>
            <person name="Yamagata H."/>
            <person name="Yamamoto M."/>
            <person name="Yamamoto S."/>
            <person name="Yamane H."/>
            <person name="Yoshiki S."/>
            <person name="Yoshihara R."/>
            <person name="Yukawa K."/>
            <person name="Zhong H."/>
            <person name="Yano M."/>
            <person name="Yuan Q."/>
            <person name="Ouyang S."/>
            <person name="Liu J."/>
            <person name="Jones K.M."/>
            <person name="Gansberger K."/>
            <person name="Moffat K."/>
            <person name="Hill J."/>
            <person name="Bera J."/>
            <person name="Fadrosh D."/>
            <person name="Jin S."/>
            <person name="Johri S."/>
            <person name="Kim M."/>
            <person name="Overton L."/>
            <person name="Reardon M."/>
            <person name="Tsitrin T."/>
            <person name="Vuong H."/>
            <person name="Weaver B."/>
            <person name="Ciecko A."/>
            <person name="Tallon L."/>
            <person name="Jackson J."/>
            <person name="Pai G."/>
            <person name="Aken S.V."/>
            <person name="Utterback T."/>
            <person name="Reidmuller S."/>
            <person name="Feldblyum T."/>
            <person name="Hsiao J."/>
            <person name="Zismann V."/>
            <person name="Iobst S."/>
            <person name="de Vazeille A.R."/>
            <person name="Buell C.R."/>
            <person name="Ying K."/>
            <person name="Li Y."/>
            <person name="Lu T."/>
            <person name="Huang Y."/>
            <person name="Zhao Q."/>
            <person name="Feng Q."/>
            <person name="Zhang L."/>
            <person name="Zhu J."/>
            <person name="Weng Q."/>
            <person name="Mu J."/>
            <person name="Lu Y."/>
            <person name="Fan D."/>
            <person name="Liu Y."/>
            <person name="Guan J."/>
            <person name="Zhang Y."/>
            <person name="Yu S."/>
            <person name="Liu X."/>
            <person name="Zhang Y."/>
            <person name="Hong G."/>
            <person name="Han B."/>
            <person name="Choisne N."/>
            <person name="Demange N."/>
            <person name="Orjeda G."/>
            <person name="Samain S."/>
            <person name="Cattolico L."/>
            <person name="Pelletier E."/>
            <person name="Couloux A."/>
            <person name="Segurens B."/>
            <person name="Wincker P."/>
            <person name="D'Hont A."/>
            <person name="Scarpelli C."/>
            <person name="Weissenbach J."/>
            <person name="Salanoubat M."/>
            <person name="Quetier F."/>
            <person name="Yu Y."/>
            <person name="Kim H.R."/>
            <person name="Rambo T."/>
            <person name="Currie J."/>
            <person name="Collura K."/>
            <person name="Luo M."/>
            <person name="Yang T."/>
            <person name="Ammiraju J.S.S."/>
            <person name="Engler F."/>
            <person name="Soderlund C."/>
            <person name="Wing R.A."/>
            <person name="Palmer L.E."/>
            <person name="de la Bastide M."/>
            <person name="Spiegel L."/>
            <person name="Nascimento L."/>
            <person name="Zutavern T."/>
            <person name="O'Shaughnessy A."/>
            <person name="Dike S."/>
            <person name="Dedhia N."/>
            <person name="Preston R."/>
            <person name="Balija V."/>
            <person name="McCombie W.R."/>
            <person name="Chow T."/>
            <person name="Chen H."/>
            <person name="Chung M."/>
            <person name="Chen C."/>
            <person name="Shaw J."/>
            <person name="Wu H."/>
            <person name="Hsiao K."/>
            <person name="Chao Y."/>
            <person name="Chu M."/>
            <person name="Cheng C."/>
            <person name="Hour A."/>
            <person name="Lee P."/>
            <person name="Lin S."/>
            <person name="Lin Y."/>
            <person name="Liou J."/>
            <person name="Liu S."/>
            <person name="Hsing Y."/>
            <person name="Raghuvanshi S."/>
            <person name="Mohanty A."/>
            <person name="Bharti A.K."/>
            <person name="Gaur A."/>
            <person name="Gupta V."/>
            <person name="Kumar D."/>
            <person name="Ravi V."/>
            <person name="Vij S."/>
            <person name="Kapur A."/>
            <person name="Khurana P."/>
            <person name="Khurana P."/>
            <person name="Khurana J.P."/>
            <person name="Tyagi A.K."/>
            <person name="Gaikwad K."/>
            <person name="Singh A."/>
            <person name="Dalal V."/>
            <person name="Srivastava S."/>
            <person name="Dixit A."/>
            <person name="Pal A.K."/>
            <person name="Ghazi I.A."/>
            <person name="Yadav M."/>
            <person name="Pandit A."/>
            <person name="Bhargava A."/>
            <person name="Sureshbabu K."/>
            <person name="Batra K."/>
            <person name="Sharma T.R."/>
            <person name="Mohapatra T."/>
            <person name="Singh N.K."/>
            <person name="Messing J."/>
            <person name="Nelson A.B."/>
            <person name="Fuks G."/>
            <person name="Kavchok S."/>
            <person name="Keizer G."/>
            <person name="Linton E."/>
            <person name="Llaca V."/>
            <person name="Song R."/>
            <person name="Tanyolac B."/>
            <person name="Young S."/>
            <person name="Ho-Il K."/>
            <person name="Hahn J.H."/>
            <person name="Sangsakoo G."/>
            <person name="Vanavichit A."/>
            <person name="de Mattos Luiz.A.T."/>
            <person name="Zimmer P.D."/>
            <person name="Malone G."/>
            <person name="Dellagostin O."/>
            <person name="de Oliveira A.C."/>
            <person name="Bevan M."/>
            <person name="Bancroft I."/>
            <person name="Minx P."/>
            <person name="Cordum H."/>
            <person name="Wilson R."/>
            <person name="Cheng Z."/>
            <person name="Jin W."/>
            <person name="Jiang J."/>
            <person name="Leong S.A."/>
            <person name="Iwama H."/>
            <person name="Gojobori T."/>
            <person name="Itoh T."/>
            <person name="Niimura Y."/>
            <person name="Fujii Y."/>
            <person name="Habara T."/>
            <person name="Sakai H."/>
            <person name="Sato Y."/>
            <person name="Wilson G."/>
            <person name="Kumar K."/>
            <person name="McCouch S."/>
            <person name="Juretic N."/>
            <person name="Hoen D."/>
            <person name="Wright S."/>
            <person name="Bruskiewich R."/>
            <person name="Bureau T."/>
            <person name="Miyao A."/>
            <person name="Hirochika H."/>
            <person name="Nishikawa T."/>
            <person name="Kadowaki K."/>
            <person name="Sugiura M."/>
            <person name="Burr B."/>
            <person name="Sasaki T."/>
        </authorList>
    </citation>
    <scope>NUCLEOTIDE SEQUENCE [LARGE SCALE GENOMIC DNA]</scope>
    <source>
        <strain evidence="2">cv. Nipponbare</strain>
    </source>
</reference>
<accession>Q6ETX7</accession>
<organism evidence="1 2">
    <name type="scientific">Oryza sativa subsp. japonica</name>
    <name type="common">Rice</name>
    <dbReference type="NCBI Taxonomy" id="39947"/>
    <lineage>
        <taxon>Eukaryota</taxon>
        <taxon>Viridiplantae</taxon>
        <taxon>Streptophyta</taxon>
        <taxon>Embryophyta</taxon>
        <taxon>Tracheophyta</taxon>
        <taxon>Spermatophyta</taxon>
        <taxon>Magnoliopsida</taxon>
        <taxon>Liliopsida</taxon>
        <taxon>Poales</taxon>
        <taxon>Poaceae</taxon>
        <taxon>BOP clade</taxon>
        <taxon>Oryzoideae</taxon>
        <taxon>Oryzeae</taxon>
        <taxon>Oryzinae</taxon>
        <taxon>Oryza</taxon>
        <taxon>Oryza sativa</taxon>
    </lineage>
</organism>
<dbReference type="AlphaFoldDB" id="Q6ETX7"/>
<dbReference type="EMBL" id="AP004683">
    <property type="protein sequence ID" value="BAD27893.1"/>
    <property type="molecule type" value="Genomic_DNA"/>
</dbReference>
<evidence type="ECO:0000313" key="1">
    <source>
        <dbReference type="EMBL" id="BAD27893.1"/>
    </source>
</evidence>
<name>Q6ETX7_ORYSJ</name>
<reference evidence="2" key="2">
    <citation type="journal article" date="2008" name="Nucleic Acids Res.">
        <title>The rice annotation project database (RAP-DB): 2008 update.</title>
        <authorList>
            <consortium name="The rice annotation project (RAP)"/>
        </authorList>
    </citation>
    <scope>GENOME REANNOTATION</scope>
    <source>
        <strain evidence="2">cv. Nipponbare</strain>
    </source>
</reference>
<evidence type="ECO:0000313" key="2">
    <source>
        <dbReference type="Proteomes" id="UP000000763"/>
    </source>
</evidence>
<gene>
    <name evidence="1" type="primary">P0006C08.25</name>
</gene>
<dbReference type="Proteomes" id="UP000000763">
    <property type="component" value="Chromosome 2"/>
</dbReference>